<sequence>MTLIEVIVAMFIFSVISIGFIYGMIMVLSVSRDARATQVASNLASQEIDLARAAEDLFAYGVGQSAVRPDQTINGDTFHTKITAAWVSDPGLALQCGNTASGAGAPLRYKRVDVMVTWDGMRSLSSAVHSYTIINPKERINDPALGTILVSVTTDLGIGVSGVTVTATPATPANGAVALTTTPSATDAQGCSYVLKVVPGNYIVSVSKTNYLSSGGTSEDQKSTPSVNPVVVTAGKSTSQNFIYDSQFNFGLTYASNSNAAGIRIPTNMDTSFLHVRGLSVSTATSNALTRTVSRFPFASGTYNIMAGTYVAPTAGDGATAAAAGCVAVNPTAWPQVVEGAVTYGPPASTVPGTTPGGSANVGVPMGVFTLVGAKNKYVKAVSQNASPACANTMTYVFGLLPNTSAGDAASIALPFGSWKLYTGSTAGTQTDAVAGNKMVPLTRGTSNAATNVILLDPRVPVTP</sequence>
<gene>
    <name evidence="2" type="ORF">HD599_000127</name>
</gene>
<comment type="caution">
    <text evidence="2">The sequence shown here is derived from an EMBL/GenBank/DDBJ whole genome shotgun (WGS) entry which is preliminary data.</text>
</comment>
<dbReference type="InterPro" id="IPR013784">
    <property type="entry name" value="Carb-bd-like_fold"/>
</dbReference>
<keyword evidence="1" id="KW-0812">Transmembrane</keyword>
<feature type="transmembrane region" description="Helical" evidence="1">
    <location>
        <begin position="6"/>
        <end position="28"/>
    </location>
</feature>
<dbReference type="Gene3D" id="2.60.40.1120">
    <property type="entry name" value="Carboxypeptidase-like, regulatory domain"/>
    <property type="match status" value="1"/>
</dbReference>
<evidence type="ECO:0000256" key="1">
    <source>
        <dbReference type="SAM" id="Phobius"/>
    </source>
</evidence>
<dbReference type="EMBL" id="JACHMJ010000001">
    <property type="protein sequence ID" value="MBB5841804.1"/>
    <property type="molecule type" value="Genomic_DNA"/>
</dbReference>
<evidence type="ECO:0000313" key="2">
    <source>
        <dbReference type="EMBL" id="MBB5841804.1"/>
    </source>
</evidence>
<reference evidence="2 3" key="1">
    <citation type="submission" date="2020-08" db="EMBL/GenBank/DDBJ databases">
        <title>Sequencing the genomes of 1000 actinobacteria strains.</title>
        <authorList>
            <person name="Klenk H.-P."/>
        </authorList>
    </citation>
    <scope>NUCLEOTIDE SEQUENCE [LARGE SCALE GENOMIC DNA]</scope>
    <source>
        <strain evidence="2 3">DSM 105784</strain>
    </source>
</reference>
<dbReference type="Proteomes" id="UP000536685">
    <property type="component" value="Unassembled WGS sequence"/>
</dbReference>
<evidence type="ECO:0008006" key="4">
    <source>
        <dbReference type="Google" id="ProtNLM"/>
    </source>
</evidence>
<proteinExistence type="predicted"/>
<dbReference type="GO" id="GO:0030246">
    <property type="term" value="F:carbohydrate binding"/>
    <property type="evidence" value="ECO:0007669"/>
    <property type="project" value="InterPro"/>
</dbReference>
<keyword evidence="1" id="KW-1133">Transmembrane helix</keyword>
<dbReference type="AlphaFoldDB" id="A0A841AHB0"/>
<organism evidence="2 3">
    <name type="scientific">Conyzicola lurida</name>
    <dbReference type="NCBI Taxonomy" id="1172621"/>
    <lineage>
        <taxon>Bacteria</taxon>
        <taxon>Bacillati</taxon>
        <taxon>Actinomycetota</taxon>
        <taxon>Actinomycetes</taxon>
        <taxon>Micrococcales</taxon>
        <taxon>Microbacteriaceae</taxon>
        <taxon>Conyzicola</taxon>
    </lineage>
</organism>
<keyword evidence="3" id="KW-1185">Reference proteome</keyword>
<accession>A0A841AHB0</accession>
<evidence type="ECO:0000313" key="3">
    <source>
        <dbReference type="Proteomes" id="UP000536685"/>
    </source>
</evidence>
<dbReference type="SUPFAM" id="SSF49452">
    <property type="entry name" value="Starch-binding domain-like"/>
    <property type="match status" value="1"/>
</dbReference>
<name>A0A841AHB0_9MICO</name>
<protein>
    <recommendedName>
        <fullName evidence="4">Prepilin-type N-terminal cleavage/methylation domain-containing protein</fullName>
    </recommendedName>
</protein>
<keyword evidence="1" id="KW-0472">Membrane</keyword>